<protein>
    <recommendedName>
        <fullName evidence="3">Integrase catalytic domain-containing protein</fullName>
    </recommendedName>
</protein>
<evidence type="ECO:0008006" key="3">
    <source>
        <dbReference type="Google" id="ProtNLM"/>
    </source>
</evidence>
<evidence type="ECO:0000313" key="2">
    <source>
        <dbReference type="Proteomes" id="UP001219525"/>
    </source>
</evidence>
<keyword evidence="2" id="KW-1185">Reference proteome</keyword>
<dbReference type="PANTHER" id="PTHR46177">
    <property type="entry name" value="INTEGRASE CATALYTIC DOMAIN-CONTAINING PROTEIN"/>
    <property type="match status" value="1"/>
</dbReference>
<comment type="caution">
    <text evidence="1">The sequence shown here is derived from an EMBL/GenBank/DDBJ whole genome shotgun (WGS) entry which is preliminary data.</text>
</comment>
<dbReference type="EMBL" id="JARJCW010000014">
    <property type="protein sequence ID" value="KAJ7217254.1"/>
    <property type="molecule type" value="Genomic_DNA"/>
</dbReference>
<accession>A0AAD6YEQ1</accession>
<gene>
    <name evidence="1" type="ORF">GGX14DRAFT_602721</name>
</gene>
<organism evidence="1 2">
    <name type="scientific">Mycena pura</name>
    <dbReference type="NCBI Taxonomy" id="153505"/>
    <lineage>
        <taxon>Eukaryota</taxon>
        <taxon>Fungi</taxon>
        <taxon>Dikarya</taxon>
        <taxon>Basidiomycota</taxon>
        <taxon>Agaricomycotina</taxon>
        <taxon>Agaricomycetes</taxon>
        <taxon>Agaricomycetidae</taxon>
        <taxon>Agaricales</taxon>
        <taxon>Marasmiineae</taxon>
        <taxon>Mycenaceae</taxon>
        <taxon>Mycena</taxon>
    </lineage>
</organism>
<dbReference type="AlphaFoldDB" id="A0AAD6YEQ1"/>
<reference evidence="1" key="1">
    <citation type="submission" date="2023-03" db="EMBL/GenBank/DDBJ databases">
        <title>Massive genome expansion in bonnet fungi (Mycena s.s.) driven by repeated elements and novel gene families across ecological guilds.</title>
        <authorList>
            <consortium name="Lawrence Berkeley National Laboratory"/>
            <person name="Harder C.B."/>
            <person name="Miyauchi S."/>
            <person name="Viragh M."/>
            <person name="Kuo A."/>
            <person name="Thoen E."/>
            <person name="Andreopoulos B."/>
            <person name="Lu D."/>
            <person name="Skrede I."/>
            <person name="Drula E."/>
            <person name="Henrissat B."/>
            <person name="Morin E."/>
            <person name="Kohler A."/>
            <person name="Barry K."/>
            <person name="LaButti K."/>
            <person name="Morin E."/>
            <person name="Salamov A."/>
            <person name="Lipzen A."/>
            <person name="Mereny Z."/>
            <person name="Hegedus B."/>
            <person name="Baldrian P."/>
            <person name="Stursova M."/>
            <person name="Weitz H."/>
            <person name="Taylor A."/>
            <person name="Grigoriev I.V."/>
            <person name="Nagy L.G."/>
            <person name="Martin F."/>
            <person name="Kauserud H."/>
        </authorList>
    </citation>
    <scope>NUCLEOTIDE SEQUENCE</scope>
    <source>
        <strain evidence="1">9144</strain>
    </source>
</reference>
<proteinExistence type="predicted"/>
<dbReference type="Proteomes" id="UP001219525">
    <property type="component" value="Unassembled WGS sequence"/>
</dbReference>
<dbReference type="PANTHER" id="PTHR46177:SF1">
    <property type="entry name" value="INTEGRASE CATALYTIC DOMAIN-CONTAINING PROTEIN"/>
    <property type="match status" value="1"/>
</dbReference>
<name>A0AAD6YEQ1_9AGAR</name>
<sequence>MPYMCPIRGLCGPSISDGPMGPISHTGTPQGPQRPYCPIVRAGREGPHVPKRKYSIINILASLPDVHILGVNFYGSIIGNDILFGINCAESVDRALYEGRNSRIERLWTLAKPMIDNPESLKAAEEVEEVKIQAQTQEFLDSEVYFNRNPKGKNQYTEGQSNYHPTFPKFCSPNYLDPEREATITAALTEYYKRTKVGTYDQIAELLEVDHGILVSGKTVQRRLKKLGLRGGLINMKTLSKEAMQQLVVTEMDKDVAKRYGVNTIRSKIARNATVIIPRAAFEGREPTAKKIFRVAKHKIGIHQSWSGDGHDKLYKFGFPVYAYVEDGSSVILNAWICPSNRLKNTVAYLWLCLVEEHEGMPTQTITDCGSETTELFAVATTLRDCYHPEFDPTNELPAHQYLRSVHNIEVERSWYRLRLNFGDNAVLKFQEGIIEGWYQPHDPDHYELCQFLWSRVLQADLTKSVIFRNGTRTRKQADKPGPSGMSRAEAYSTYKKWGGRNDKLAIPVDVIWQMKEDLGGSALMEFMGPEFTARAQAVLDTLQPVELTMDNGWKIFQIMLPLVFPERNFPVVQL</sequence>
<evidence type="ECO:0000313" key="1">
    <source>
        <dbReference type="EMBL" id="KAJ7217254.1"/>
    </source>
</evidence>